<name>A0ABV9KRG3_9BACT</name>
<organism evidence="1 2">
    <name type="scientific">Dysgonomonas termitidis</name>
    <dbReference type="NCBI Taxonomy" id="1516126"/>
    <lineage>
        <taxon>Bacteria</taxon>
        <taxon>Pseudomonadati</taxon>
        <taxon>Bacteroidota</taxon>
        <taxon>Bacteroidia</taxon>
        <taxon>Bacteroidales</taxon>
        <taxon>Dysgonomonadaceae</taxon>
        <taxon>Dysgonomonas</taxon>
    </lineage>
</organism>
<sequence>MIIAVMDEDGNSICNSNITTEKHKATRNKIRITRATWFEDCLSYNFRNSSDLFFFIIIARNNGAMYVSVNTVARTLPQIPGIFSIMNGFINSLNSCMTAMQLSIAYDARLDVLNLSSWGYYMRN</sequence>
<proteinExistence type="predicted"/>
<dbReference type="Proteomes" id="UP001596023">
    <property type="component" value="Unassembled WGS sequence"/>
</dbReference>
<evidence type="ECO:0000313" key="2">
    <source>
        <dbReference type="Proteomes" id="UP001596023"/>
    </source>
</evidence>
<dbReference type="EMBL" id="JBHSGN010000024">
    <property type="protein sequence ID" value="MFC4672750.1"/>
    <property type="molecule type" value="Genomic_DNA"/>
</dbReference>
<accession>A0ABV9KRG3</accession>
<dbReference type="RefSeq" id="WP_379993954.1">
    <property type="nucleotide sequence ID" value="NZ_JBHSGN010000024.1"/>
</dbReference>
<reference evidence="2" key="1">
    <citation type="journal article" date="2019" name="Int. J. Syst. Evol. Microbiol.">
        <title>The Global Catalogue of Microorganisms (GCM) 10K type strain sequencing project: providing services to taxonomists for standard genome sequencing and annotation.</title>
        <authorList>
            <consortium name="The Broad Institute Genomics Platform"/>
            <consortium name="The Broad Institute Genome Sequencing Center for Infectious Disease"/>
            <person name="Wu L."/>
            <person name="Ma J."/>
        </authorList>
    </citation>
    <scope>NUCLEOTIDE SEQUENCE [LARGE SCALE GENOMIC DNA]</scope>
    <source>
        <strain evidence="2">CCUG 66188</strain>
    </source>
</reference>
<evidence type="ECO:0000313" key="1">
    <source>
        <dbReference type="EMBL" id="MFC4672750.1"/>
    </source>
</evidence>
<keyword evidence="2" id="KW-1185">Reference proteome</keyword>
<protein>
    <submittedName>
        <fullName evidence="1">Uncharacterized protein</fullName>
    </submittedName>
</protein>
<gene>
    <name evidence="1" type="ORF">ACFO6W_03480</name>
</gene>
<comment type="caution">
    <text evidence="1">The sequence shown here is derived from an EMBL/GenBank/DDBJ whole genome shotgun (WGS) entry which is preliminary data.</text>
</comment>